<evidence type="ECO:0000313" key="1">
    <source>
        <dbReference type="EMBL" id="CAB4185432.1"/>
    </source>
</evidence>
<gene>
    <name evidence="1" type="ORF">UFOVP1130_51</name>
</gene>
<sequence length="59" mass="7022">MSEHEMPLSETVRLMADVIREGKGRVQVNFEPSFLYEIANVLSHYEDWEWNFNNESKDC</sequence>
<reference evidence="1" key="1">
    <citation type="submission" date="2020-05" db="EMBL/GenBank/DDBJ databases">
        <authorList>
            <person name="Chiriac C."/>
            <person name="Salcher M."/>
            <person name="Ghai R."/>
            <person name="Kavagutti S V."/>
        </authorList>
    </citation>
    <scope>NUCLEOTIDE SEQUENCE</scope>
</reference>
<organism evidence="1">
    <name type="scientific">uncultured Caudovirales phage</name>
    <dbReference type="NCBI Taxonomy" id="2100421"/>
    <lineage>
        <taxon>Viruses</taxon>
        <taxon>Duplodnaviria</taxon>
        <taxon>Heunggongvirae</taxon>
        <taxon>Uroviricota</taxon>
        <taxon>Caudoviricetes</taxon>
        <taxon>Peduoviridae</taxon>
        <taxon>Maltschvirus</taxon>
        <taxon>Maltschvirus maltsch</taxon>
    </lineage>
</organism>
<protein>
    <submittedName>
        <fullName evidence="1">Uncharacterized protein</fullName>
    </submittedName>
</protein>
<proteinExistence type="predicted"/>
<accession>A0A6J5QNT0</accession>
<name>A0A6J5QNT0_9CAUD</name>
<dbReference type="EMBL" id="LR797078">
    <property type="protein sequence ID" value="CAB4185432.1"/>
    <property type="molecule type" value="Genomic_DNA"/>
</dbReference>